<sequence length="106" mass="11509">MGGFTSHRSGPLHQEDVIIVSRKRILVVDHPNYLPSSSPLVIPPVAPSVTDKTTEPRKWGQRHGGTKDEASSPQSKKGFELQSSFKKKYGKDASIGSSLIAWAIAV</sequence>
<evidence type="ECO:0000313" key="3">
    <source>
        <dbReference type="Proteomes" id="UP000027138"/>
    </source>
</evidence>
<dbReference type="EMBL" id="KK914714">
    <property type="protein sequence ID" value="KDP30062.1"/>
    <property type="molecule type" value="Genomic_DNA"/>
</dbReference>
<dbReference type="Proteomes" id="UP000027138">
    <property type="component" value="Unassembled WGS sequence"/>
</dbReference>
<evidence type="ECO:0000313" key="2">
    <source>
        <dbReference type="EMBL" id="KDP30062.1"/>
    </source>
</evidence>
<feature type="region of interest" description="Disordered" evidence="1">
    <location>
        <begin position="39"/>
        <end position="79"/>
    </location>
</feature>
<protein>
    <submittedName>
        <fullName evidence="2">Uncharacterized protein</fullName>
    </submittedName>
</protein>
<gene>
    <name evidence="2" type="ORF">JCGZ_18387</name>
</gene>
<reference evidence="2 3" key="1">
    <citation type="journal article" date="2014" name="PLoS ONE">
        <title>Global Analysis of Gene Expression Profiles in Physic Nut (Jatropha curcas L.) Seedlings Exposed to Salt Stress.</title>
        <authorList>
            <person name="Zhang L."/>
            <person name="Zhang C."/>
            <person name="Wu P."/>
            <person name="Chen Y."/>
            <person name="Li M."/>
            <person name="Jiang H."/>
            <person name="Wu G."/>
        </authorList>
    </citation>
    <scope>NUCLEOTIDE SEQUENCE [LARGE SCALE GENOMIC DNA]</scope>
    <source>
        <strain evidence="3">cv. GZQX0401</strain>
        <tissue evidence="2">Young leaves</tissue>
    </source>
</reference>
<name>A0A067K1P6_JATCU</name>
<dbReference type="AlphaFoldDB" id="A0A067K1P6"/>
<keyword evidence="3" id="KW-1185">Reference proteome</keyword>
<evidence type="ECO:0000256" key="1">
    <source>
        <dbReference type="SAM" id="MobiDB-lite"/>
    </source>
</evidence>
<proteinExistence type="predicted"/>
<organism evidence="2 3">
    <name type="scientific">Jatropha curcas</name>
    <name type="common">Barbados nut</name>
    <dbReference type="NCBI Taxonomy" id="180498"/>
    <lineage>
        <taxon>Eukaryota</taxon>
        <taxon>Viridiplantae</taxon>
        <taxon>Streptophyta</taxon>
        <taxon>Embryophyta</taxon>
        <taxon>Tracheophyta</taxon>
        <taxon>Spermatophyta</taxon>
        <taxon>Magnoliopsida</taxon>
        <taxon>eudicotyledons</taxon>
        <taxon>Gunneridae</taxon>
        <taxon>Pentapetalae</taxon>
        <taxon>rosids</taxon>
        <taxon>fabids</taxon>
        <taxon>Malpighiales</taxon>
        <taxon>Euphorbiaceae</taxon>
        <taxon>Crotonoideae</taxon>
        <taxon>Jatropheae</taxon>
        <taxon>Jatropha</taxon>
    </lineage>
</organism>
<accession>A0A067K1P6</accession>